<dbReference type="InterPro" id="IPR050314">
    <property type="entry name" value="Glycosyl_Hydrlase_18"/>
</dbReference>
<accession>A0A914XBW7</accession>
<dbReference type="InterPro" id="IPR001223">
    <property type="entry name" value="Glyco_hydro18_cat"/>
</dbReference>
<dbReference type="Proteomes" id="UP000887566">
    <property type="component" value="Unplaced"/>
</dbReference>
<dbReference type="WBParaSite" id="PSAMB.scaffold7741size7186.g30499.t1">
    <property type="protein sequence ID" value="PSAMB.scaffold7741size7186.g30499.t1"/>
    <property type="gene ID" value="PSAMB.scaffold7741size7186.g30499"/>
</dbReference>
<dbReference type="Gene3D" id="3.20.20.80">
    <property type="entry name" value="Glycosidases"/>
    <property type="match status" value="1"/>
</dbReference>
<dbReference type="Pfam" id="PF00704">
    <property type="entry name" value="Glyco_hydro_18"/>
    <property type="match status" value="1"/>
</dbReference>
<dbReference type="InterPro" id="IPR017853">
    <property type="entry name" value="GH"/>
</dbReference>
<evidence type="ECO:0000259" key="1">
    <source>
        <dbReference type="PROSITE" id="PS51910"/>
    </source>
</evidence>
<evidence type="ECO:0000313" key="4">
    <source>
        <dbReference type="WBParaSite" id="PSAMB.scaffold7741size7186.g30499.t1"/>
    </source>
</evidence>
<evidence type="ECO:0000313" key="2">
    <source>
        <dbReference type="Proteomes" id="UP000887566"/>
    </source>
</evidence>
<dbReference type="InterPro" id="IPR029070">
    <property type="entry name" value="Chitinase_insertion_sf"/>
</dbReference>
<organism evidence="2 4">
    <name type="scientific">Plectus sambesii</name>
    <dbReference type="NCBI Taxonomy" id="2011161"/>
    <lineage>
        <taxon>Eukaryota</taxon>
        <taxon>Metazoa</taxon>
        <taxon>Ecdysozoa</taxon>
        <taxon>Nematoda</taxon>
        <taxon>Chromadorea</taxon>
        <taxon>Plectida</taxon>
        <taxon>Plectina</taxon>
        <taxon>Plectoidea</taxon>
        <taxon>Plectidae</taxon>
        <taxon>Plectus</taxon>
    </lineage>
</organism>
<dbReference type="GO" id="GO:0006032">
    <property type="term" value="P:chitin catabolic process"/>
    <property type="evidence" value="ECO:0007669"/>
    <property type="project" value="TreeGrafter"/>
</dbReference>
<dbReference type="Gene3D" id="3.10.50.10">
    <property type="match status" value="1"/>
</dbReference>
<dbReference type="GO" id="GO:0005975">
    <property type="term" value="P:carbohydrate metabolic process"/>
    <property type="evidence" value="ECO:0007669"/>
    <property type="project" value="InterPro"/>
</dbReference>
<dbReference type="AlphaFoldDB" id="A0A914XBW7"/>
<protein>
    <submittedName>
        <fullName evidence="3 4">GH18 domain-containing protein</fullName>
    </submittedName>
</protein>
<reference evidence="3 4" key="1">
    <citation type="submission" date="2022-11" db="UniProtKB">
        <authorList>
            <consortium name="WormBaseParasite"/>
        </authorList>
    </citation>
    <scope>IDENTIFICATION</scope>
</reference>
<evidence type="ECO:0000313" key="3">
    <source>
        <dbReference type="WBParaSite" id="PSAMB.scaffold2894size20697.g19543.t1"/>
    </source>
</evidence>
<proteinExistence type="predicted"/>
<dbReference type="GO" id="GO:0008061">
    <property type="term" value="F:chitin binding"/>
    <property type="evidence" value="ECO:0007669"/>
    <property type="project" value="TreeGrafter"/>
</dbReference>
<dbReference type="PROSITE" id="PS51910">
    <property type="entry name" value="GH18_2"/>
    <property type="match status" value="1"/>
</dbReference>
<dbReference type="WBParaSite" id="PSAMB.scaffold2894size20697.g19543.t1">
    <property type="protein sequence ID" value="PSAMB.scaffold2894size20697.g19543.t1"/>
    <property type="gene ID" value="PSAMB.scaffold2894size20697.g19543"/>
</dbReference>
<feature type="domain" description="GH18" evidence="1">
    <location>
        <begin position="1"/>
        <end position="232"/>
    </location>
</feature>
<keyword evidence="2" id="KW-1185">Reference proteome</keyword>
<dbReference type="PANTHER" id="PTHR11177:SF317">
    <property type="entry name" value="CHITINASE 12-RELATED"/>
    <property type="match status" value="1"/>
</dbReference>
<dbReference type="SUPFAM" id="SSF51445">
    <property type="entry name" value="(Trans)glycosidases"/>
    <property type="match status" value="1"/>
</dbReference>
<name>A0A914XBW7_9BILA</name>
<dbReference type="GO" id="GO:0004568">
    <property type="term" value="F:chitinase activity"/>
    <property type="evidence" value="ECO:0007669"/>
    <property type="project" value="TreeGrafter"/>
</dbReference>
<sequence>KFSNFLIKLRKALRGLTASSSSATCPKTLGLRIPGWRLDLAQLYEIGVLNQGVDYVTMESYQTAGAESSTAKPLSPLYSSTSTDHSISSTLKEWVRQKLHGRKIVIVLPAFAIAHQLSNADFNRIGSPVSSAGLGDDKRFTRTQEELCQITDADKFMRELSFEQVAAFARAKNGAWLSYETRQTIKYKSNYARKLQLGGVGLLSLNDDDFSNSCRMGAFPLLSAIANTAQCN</sequence>
<dbReference type="GO" id="GO:0005576">
    <property type="term" value="C:extracellular region"/>
    <property type="evidence" value="ECO:0007669"/>
    <property type="project" value="TreeGrafter"/>
</dbReference>
<dbReference type="PANTHER" id="PTHR11177">
    <property type="entry name" value="CHITINASE"/>
    <property type="match status" value="1"/>
</dbReference>